<feature type="region of interest" description="Disordered" evidence="1">
    <location>
        <begin position="1"/>
        <end position="56"/>
    </location>
</feature>
<dbReference type="EMBL" id="AMZH03012134">
    <property type="protein sequence ID" value="RRT51604.1"/>
    <property type="molecule type" value="Genomic_DNA"/>
</dbReference>
<sequence length="183" mass="20427">MQGFTYRAVRPKSTVGGRLKEKSTVDGRLGKKREEEKKKEEEEKYLARTPSPPGGRLRAVAARKRLLSPRGEREYLIYRAVRTVHTARYWYRTGTNKNIGTPGTCHHVTHHSAARYCERHLLLSQLVQPYLVSHLPAKEAEIGQAEGGGEGELDHHIVSATGGGIGEEEVGSNGDEDIQEEEE</sequence>
<feature type="compositionally biased region" description="Basic and acidic residues" evidence="1">
    <location>
        <begin position="18"/>
        <end position="46"/>
    </location>
</feature>
<evidence type="ECO:0000313" key="2">
    <source>
        <dbReference type="EMBL" id="RRT51604.1"/>
    </source>
</evidence>
<protein>
    <submittedName>
        <fullName evidence="2">Uncharacterized protein</fullName>
    </submittedName>
</protein>
<name>A0A426YIP8_ENSVE</name>
<gene>
    <name evidence="2" type="ORF">B296_00036379</name>
</gene>
<feature type="region of interest" description="Disordered" evidence="1">
    <location>
        <begin position="147"/>
        <end position="183"/>
    </location>
</feature>
<dbReference type="Proteomes" id="UP000287651">
    <property type="component" value="Unassembled WGS sequence"/>
</dbReference>
<proteinExistence type="predicted"/>
<accession>A0A426YIP8</accession>
<organism evidence="2 3">
    <name type="scientific">Ensete ventricosum</name>
    <name type="common">Abyssinian banana</name>
    <name type="synonym">Musa ensete</name>
    <dbReference type="NCBI Taxonomy" id="4639"/>
    <lineage>
        <taxon>Eukaryota</taxon>
        <taxon>Viridiplantae</taxon>
        <taxon>Streptophyta</taxon>
        <taxon>Embryophyta</taxon>
        <taxon>Tracheophyta</taxon>
        <taxon>Spermatophyta</taxon>
        <taxon>Magnoliopsida</taxon>
        <taxon>Liliopsida</taxon>
        <taxon>Zingiberales</taxon>
        <taxon>Musaceae</taxon>
        <taxon>Ensete</taxon>
    </lineage>
</organism>
<evidence type="ECO:0000256" key="1">
    <source>
        <dbReference type="SAM" id="MobiDB-lite"/>
    </source>
</evidence>
<feature type="compositionally biased region" description="Acidic residues" evidence="1">
    <location>
        <begin position="166"/>
        <end position="183"/>
    </location>
</feature>
<reference evidence="2 3" key="1">
    <citation type="journal article" date="2014" name="Agronomy (Basel)">
        <title>A Draft Genome Sequence for Ensete ventricosum, the Drought-Tolerant Tree Against Hunger.</title>
        <authorList>
            <person name="Harrison J."/>
            <person name="Moore K.A."/>
            <person name="Paszkiewicz K."/>
            <person name="Jones T."/>
            <person name="Grant M."/>
            <person name="Ambacheew D."/>
            <person name="Muzemil S."/>
            <person name="Studholme D.J."/>
        </authorList>
    </citation>
    <scope>NUCLEOTIDE SEQUENCE [LARGE SCALE GENOMIC DNA]</scope>
</reference>
<comment type="caution">
    <text evidence="2">The sequence shown here is derived from an EMBL/GenBank/DDBJ whole genome shotgun (WGS) entry which is preliminary data.</text>
</comment>
<dbReference type="AlphaFoldDB" id="A0A426YIP8"/>
<evidence type="ECO:0000313" key="3">
    <source>
        <dbReference type="Proteomes" id="UP000287651"/>
    </source>
</evidence>